<evidence type="ECO:0000313" key="4">
    <source>
        <dbReference type="Proteomes" id="UP000315498"/>
    </source>
</evidence>
<dbReference type="Gene3D" id="2.60.40.1250">
    <property type="entry name" value="Thiol:disulfide interchange protein DsbD, N-terminal domain"/>
    <property type="match status" value="1"/>
</dbReference>
<accession>A0A520MVS3</accession>
<dbReference type="PANTHER" id="PTHR32234">
    <property type="entry name" value="THIOL:DISULFIDE INTERCHANGE PROTEIN DSBD"/>
    <property type="match status" value="1"/>
</dbReference>
<proteinExistence type="predicted"/>
<gene>
    <name evidence="3" type="ORF">EVA94_01050</name>
</gene>
<feature type="signal peptide" evidence="1">
    <location>
        <begin position="1"/>
        <end position="19"/>
    </location>
</feature>
<keyword evidence="1" id="KW-0732">Signal</keyword>
<protein>
    <submittedName>
        <fullName evidence="3">Thiol:disulfide interchange protein</fullName>
    </submittedName>
</protein>
<dbReference type="GO" id="GO:0015035">
    <property type="term" value="F:protein-disulfide reductase activity"/>
    <property type="evidence" value="ECO:0007669"/>
    <property type="project" value="TreeGrafter"/>
</dbReference>
<dbReference type="SUPFAM" id="SSF74863">
    <property type="entry name" value="Thiol:disulfide interchange protein DsbD, N-terminal domain (DsbD-alpha)"/>
    <property type="match status" value="1"/>
</dbReference>
<dbReference type="GO" id="GO:0045454">
    <property type="term" value="P:cell redox homeostasis"/>
    <property type="evidence" value="ECO:0007669"/>
    <property type="project" value="TreeGrafter"/>
</dbReference>
<feature type="chain" id="PRO_5021957372" evidence="1">
    <location>
        <begin position="20"/>
        <end position="139"/>
    </location>
</feature>
<comment type="caution">
    <text evidence="3">The sequence shown here is derived from an EMBL/GenBank/DDBJ whole genome shotgun (WGS) entry which is preliminary data.</text>
</comment>
<organism evidence="3 4">
    <name type="scientific">SAR86 cluster bacterium</name>
    <dbReference type="NCBI Taxonomy" id="2030880"/>
    <lineage>
        <taxon>Bacteria</taxon>
        <taxon>Pseudomonadati</taxon>
        <taxon>Pseudomonadota</taxon>
        <taxon>Gammaproteobacteria</taxon>
        <taxon>SAR86 cluster</taxon>
    </lineage>
</organism>
<evidence type="ECO:0000313" key="3">
    <source>
        <dbReference type="EMBL" id="RZO25332.1"/>
    </source>
</evidence>
<dbReference type="Pfam" id="PF11412">
    <property type="entry name" value="DsbD_N"/>
    <property type="match status" value="1"/>
</dbReference>
<name>A0A520MVS3_9GAMM</name>
<feature type="domain" description="Thiol:disulfide interchange protein DsbD N-terminal" evidence="2">
    <location>
        <begin position="35"/>
        <end position="135"/>
    </location>
</feature>
<dbReference type="EMBL" id="SHBG01000006">
    <property type="protein sequence ID" value="RZO25332.1"/>
    <property type="molecule type" value="Genomic_DNA"/>
</dbReference>
<sequence>MKKTLYIISTFLLLISVNAEQTSFFYDLKDNHIELAEDVFIFSSSKEKNKLSLSWDIKEGYYLYLSSILIEKDDLPVDYKIDEADILFHQDEFFGETKIIRETLRISLKDSDQTSNSKIFYQGCSDKGFCYPIQTINLK</sequence>
<dbReference type="Proteomes" id="UP000315498">
    <property type="component" value="Unassembled WGS sequence"/>
</dbReference>
<reference evidence="3 4" key="1">
    <citation type="submission" date="2019-02" db="EMBL/GenBank/DDBJ databases">
        <title>Prokaryotic population dynamics and viral predation in marine succession experiment using metagenomics: the confinement effect.</title>
        <authorList>
            <person name="Haro-Moreno J.M."/>
            <person name="Rodriguez-Valera F."/>
            <person name="Lopez-Perez M."/>
        </authorList>
    </citation>
    <scope>NUCLEOTIDE SEQUENCE [LARGE SCALE GENOMIC DNA]</scope>
    <source>
        <strain evidence="3">MED-G161</strain>
    </source>
</reference>
<dbReference type="InterPro" id="IPR028250">
    <property type="entry name" value="DsbDN"/>
</dbReference>
<dbReference type="InterPro" id="IPR036929">
    <property type="entry name" value="DsbDN_sf"/>
</dbReference>
<dbReference type="PANTHER" id="PTHR32234:SF0">
    <property type="entry name" value="THIOL:DISULFIDE INTERCHANGE PROTEIN DSBD"/>
    <property type="match status" value="1"/>
</dbReference>
<evidence type="ECO:0000259" key="2">
    <source>
        <dbReference type="Pfam" id="PF11412"/>
    </source>
</evidence>
<dbReference type="AlphaFoldDB" id="A0A520MVS3"/>
<evidence type="ECO:0000256" key="1">
    <source>
        <dbReference type="SAM" id="SignalP"/>
    </source>
</evidence>